<keyword evidence="1" id="KW-0812">Transmembrane</keyword>
<reference evidence="3 4" key="1">
    <citation type="submission" date="2017-07" db="EMBL/GenBank/DDBJ databases">
        <title>Isolation and whole genome analysis of endospore-forming bacteria from heroin.</title>
        <authorList>
            <person name="Kalinowski J."/>
            <person name="Ahrens B."/>
            <person name="Al-Dilaimi A."/>
            <person name="Winkler A."/>
            <person name="Wibberg D."/>
            <person name="Schleenbecker U."/>
            <person name="Ruckert C."/>
            <person name="Wolfel R."/>
            <person name="Grass G."/>
        </authorList>
    </citation>
    <scope>NUCLEOTIDE SEQUENCE [LARGE SCALE GENOMIC DNA]</scope>
    <source>
        <strain evidence="3 4">7528</strain>
    </source>
</reference>
<protein>
    <recommendedName>
        <fullName evidence="2">Calcineurin-like phosphoesterase domain-containing protein</fullName>
    </recommendedName>
</protein>
<organism evidence="3 4">
    <name type="scientific">Terribacillus saccharophilus</name>
    <dbReference type="NCBI Taxonomy" id="361277"/>
    <lineage>
        <taxon>Bacteria</taxon>
        <taxon>Bacillati</taxon>
        <taxon>Bacillota</taxon>
        <taxon>Bacilli</taxon>
        <taxon>Bacillales</taxon>
        <taxon>Bacillaceae</taxon>
        <taxon>Terribacillus</taxon>
    </lineage>
</organism>
<dbReference type="GO" id="GO:0008758">
    <property type="term" value="F:UDP-2,3-diacylglucosamine hydrolase activity"/>
    <property type="evidence" value="ECO:0007669"/>
    <property type="project" value="TreeGrafter"/>
</dbReference>
<evidence type="ECO:0000313" key="3">
    <source>
        <dbReference type="EMBL" id="PAD20939.1"/>
    </source>
</evidence>
<name>A0A268AA42_9BACI</name>
<dbReference type="InterPro" id="IPR029052">
    <property type="entry name" value="Metallo-depent_PP-like"/>
</dbReference>
<evidence type="ECO:0000256" key="1">
    <source>
        <dbReference type="SAM" id="Phobius"/>
    </source>
</evidence>
<dbReference type="InterPro" id="IPR004843">
    <property type="entry name" value="Calcineurin-like_PHP"/>
</dbReference>
<sequence length="332" mass="37620">MAFIRAGRLGIPFLRHPVHYLIKKGILSIELGKSAFITAKRRCMFVMNKNWISAAAGTIVAGVGLGYMYARHIEPAKLVTKSYTLTSERLPKSFHGLKIVQFSDLHLGYHYSIRKLRRLVRHIQEQQADVIVFTGDFADRPIRLKWKQEIVDCLTTLQAPFGKYWIYGNHDYRDESEAIVEKYMEAGGFTALHNTATLLKRGQEHIVLAGIDDVIRSTPNLHAATRHSDEDSFTILLAHEPDLAENIRHLPVDVQLSGHSHGGQVRIPFYGEVIVPPYGRRYVDSHYEIGSRPLQVFVSRGVGTTRMPIRFACPPEISILTLQHGPKHVELK</sequence>
<dbReference type="PANTHER" id="PTHR31302">
    <property type="entry name" value="TRANSMEMBRANE PROTEIN WITH METALLOPHOSPHOESTERASE DOMAIN-RELATED"/>
    <property type="match status" value="1"/>
</dbReference>
<gene>
    <name evidence="3" type="ORF">CHH64_10275</name>
</gene>
<dbReference type="Pfam" id="PF00149">
    <property type="entry name" value="Metallophos"/>
    <property type="match status" value="1"/>
</dbReference>
<dbReference type="CDD" id="cd07385">
    <property type="entry name" value="MPP_YkuE_C"/>
    <property type="match status" value="1"/>
</dbReference>
<dbReference type="InterPro" id="IPR051158">
    <property type="entry name" value="Metallophosphoesterase_sf"/>
</dbReference>
<accession>A0A268AA42</accession>
<dbReference type="AlphaFoldDB" id="A0A268AA42"/>
<dbReference type="EMBL" id="NPBV01000018">
    <property type="protein sequence ID" value="PAD20939.1"/>
    <property type="molecule type" value="Genomic_DNA"/>
</dbReference>
<keyword evidence="1" id="KW-0472">Membrane</keyword>
<dbReference type="GO" id="GO:0009245">
    <property type="term" value="P:lipid A biosynthetic process"/>
    <property type="evidence" value="ECO:0007669"/>
    <property type="project" value="TreeGrafter"/>
</dbReference>
<feature type="transmembrane region" description="Helical" evidence="1">
    <location>
        <begin position="50"/>
        <end position="70"/>
    </location>
</feature>
<evidence type="ECO:0000313" key="4">
    <source>
        <dbReference type="Proteomes" id="UP000216013"/>
    </source>
</evidence>
<dbReference type="GO" id="GO:0016020">
    <property type="term" value="C:membrane"/>
    <property type="evidence" value="ECO:0007669"/>
    <property type="project" value="GOC"/>
</dbReference>
<keyword evidence="1" id="KW-1133">Transmembrane helix</keyword>
<dbReference type="PANTHER" id="PTHR31302:SF25">
    <property type="entry name" value="PHOSPHOESTERASE"/>
    <property type="match status" value="1"/>
</dbReference>
<evidence type="ECO:0000259" key="2">
    <source>
        <dbReference type="Pfam" id="PF00149"/>
    </source>
</evidence>
<feature type="domain" description="Calcineurin-like phosphoesterase" evidence="2">
    <location>
        <begin position="97"/>
        <end position="262"/>
    </location>
</feature>
<dbReference type="Gene3D" id="3.60.21.10">
    <property type="match status" value="1"/>
</dbReference>
<comment type="caution">
    <text evidence="3">The sequence shown here is derived from an EMBL/GenBank/DDBJ whole genome shotgun (WGS) entry which is preliminary data.</text>
</comment>
<dbReference type="Proteomes" id="UP000216013">
    <property type="component" value="Unassembled WGS sequence"/>
</dbReference>
<dbReference type="SUPFAM" id="SSF56300">
    <property type="entry name" value="Metallo-dependent phosphatases"/>
    <property type="match status" value="1"/>
</dbReference>
<proteinExistence type="predicted"/>